<feature type="compositionally biased region" description="Polar residues" evidence="1">
    <location>
        <begin position="240"/>
        <end position="250"/>
    </location>
</feature>
<reference evidence="2 3" key="1">
    <citation type="submission" date="2022-06" db="EMBL/GenBank/DDBJ databases">
        <title>Genomic Encyclopedia of Archaeal and Bacterial Type Strains, Phase II (KMG-II): from individual species to whole genera.</title>
        <authorList>
            <person name="Goeker M."/>
        </authorList>
    </citation>
    <scope>NUCLEOTIDE SEQUENCE [LARGE SCALE GENOMIC DNA]</scope>
    <source>
        <strain evidence="2 3">DSM 44255</strain>
    </source>
</reference>
<feature type="region of interest" description="Disordered" evidence="1">
    <location>
        <begin position="22"/>
        <end position="91"/>
    </location>
</feature>
<name>A0ABT1IMG2_9PSEU</name>
<feature type="region of interest" description="Disordered" evidence="1">
    <location>
        <begin position="217"/>
        <end position="250"/>
    </location>
</feature>
<organism evidence="2 3">
    <name type="scientific">Actinokineospora diospyrosa</name>
    <dbReference type="NCBI Taxonomy" id="103728"/>
    <lineage>
        <taxon>Bacteria</taxon>
        <taxon>Bacillati</taxon>
        <taxon>Actinomycetota</taxon>
        <taxon>Actinomycetes</taxon>
        <taxon>Pseudonocardiales</taxon>
        <taxon>Pseudonocardiaceae</taxon>
        <taxon>Actinokineospora</taxon>
    </lineage>
</organism>
<comment type="caution">
    <text evidence="2">The sequence shown here is derived from an EMBL/GenBank/DDBJ whole genome shotgun (WGS) entry which is preliminary data.</text>
</comment>
<gene>
    <name evidence="2" type="ORF">LV75_006382</name>
</gene>
<dbReference type="EMBL" id="JAMTCO010000018">
    <property type="protein sequence ID" value="MCP2273851.1"/>
    <property type="molecule type" value="Genomic_DNA"/>
</dbReference>
<proteinExistence type="predicted"/>
<dbReference type="Proteomes" id="UP001205185">
    <property type="component" value="Unassembled WGS sequence"/>
</dbReference>
<keyword evidence="3" id="KW-1185">Reference proteome</keyword>
<sequence length="250" mass="25666">RPARPQLTRNRFPIMRTQHNTTHRNNLRSLRHEDHPTHGALTTGDQGPLQHPWQVRTAGAQKQALPRGNATGVVPPRKTSPPHRAFGTSESDCPGVGLAGLARVGWDGTGRSECPGAEQAGWGGPDGSRSWHRRVRVSRADQVVGADLTGGGLAPLGPCVQGPALWGGAGPDGSRPGAAESVCPVADQVGWGGPDGSRPGAAESVCPVADQVGWGGPDGSRVGTAGSACPEADSMAGGWLSTTGSVVHRP</sequence>
<protein>
    <submittedName>
        <fullName evidence="2">Uncharacterized protein</fullName>
    </submittedName>
</protein>
<accession>A0ABT1IMG2</accession>
<evidence type="ECO:0000256" key="1">
    <source>
        <dbReference type="SAM" id="MobiDB-lite"/>
    </source>
</evidence>
<evidence type="ECO:0000313" key="2">
    <source>
        <dbReference type="EMBL" id="MCP2273851.1"/>
    </source>
</evidence>
<feature type="non-terminal residue" evidence="2">
    <location>
        <position position="1"/>
    </location>
</feature>
<evidence type="ECO:0000313" key="3">
    <source>
        <dbReference type="Proteomes" id="UP001205185"/>
    </source>
</evidence>